<dbReference type="Pfam" id="PF07905">
    <property type="entry name" value="PucR"/>
    <property type="match status" value="1"/>
</dbReference>
<keyword evidence="4" id="KW-1185">Reference proteome</keyword>
<proteinExistence type="predicted"/>
<feature type="domain" description="Purine catabolism PurC-like" evidence="1">
    <location>
        <begin position="9"/>
        <end position="127"/>
    </location>
</feature>
<dbReference type="InterPro" id="IPR012914">
    <property type="entry name" value="PucR_dom"/>
</dbReference>
<evidence type="ECO:0000313" key="4">
    <source>
        <dbReference type="Proteomes" id="UP001296943"/>
    </source>
</evidence>
<dbReference type="Pfam" id="PF13556">
    <property type="entry name" value="HTH_30"/>
    <property type="match status" value="1"/>
</dbReference>
<dbReference type="InterPro" id="IPR025736">
    <property type="entry name" value="PucR_C-HTH_dom"/>
</dbReference>
<dbReference type="EMBL" id="JAFBDR010000033">
    <property type="protein sequence ID" value="MBM7573452.1"/>
    <property type="molecule type" value="Genomic_DNA"/>
</dbReference>
<reference evidence="3 4" key="1">
    <citation type="submission" date="2021-01" db="EMBL/GenBank/DDBJ databases">
        <title>Genomic Encyclopedia of Type Strains, Phase IV (KMG-IV): sequencing the most valuable type-strain genomes for metagenomic binning, comparative biology and taxonomic classification.</title>
        <authorList>
            <person name="Goeker M."/>
        </authorList>
    </citation>
    <scope>NUCLEOTIDE SEQUENCE [LARGE SCALE GENOMIC DNA]</scope>
    <source>
        <strain evidence="3 4">DSM 23711</strain>
    </source>
</reference>
<sequence length="529" mass="61714">MGITVKEALNIGALKKGELLAGHGGLDNLINHVSVIEVPDAHQWFRGNELFLTAFYTIRDDVKVQIELLENLKQKGSAALGICYPGLYYNQLSEDTKSKANELNIPIIEVPTDVAYIDIISPILKEIEREQFQDIHHAVHVQNQVHEWIVQGADLQKITLNISKLINEPILIMDQQFHVLTSSYTSMQPFRLEQLESFIGKNMNEIHQKNNTCFSWVEKKQNIHLYPIKIKRKFYGYIVIPKWKDEHIKITPLVFDNLSTGLALYFSQKLFIKDAENKIKKNLLDEWLTSEEVNRDVFLDRSKKLEWDIFEKAGIGLLSYSGEHYYLEDILGLIKRFFISKGNYTISFTYGEKIILFLQNQSNFQDYYRGLFEALCRFLTEEGVENIHVCLSPSTKQLIRDGRHFFEEVNDTLNVQKKLNMLPSILFSNEVPIFSATFMTQDKRLLRKMEELLQPLVQYDNKNNSDLLETLGYLLFSKDSNELPEKLNVHRNTLNYRKNRIRDLLTNDPFISPYRMSYELAILIRKMTL</sequence>
<dbReference type="RefSeq" id="WP_204502097.1">
    <property type="nucleotide sequence ID" value="NZ_JAFBDR010000033.1"/>
</dbReference>
<organism evidence="3 4">
    <name type="scientific">Aquibacillus albus</name>
    <dbReference type="NCBI Taxonomy" id="1168171"/>
    <lineage>
        <taxon>Bacteria</taxon>
        <taxon>Bacillati</taxon>
        <taxon>Bacillota</taxon>
        <taxon>Bacilli</taxon>
        <taxon>Bacillales</taxon>
        <taxon>Bacillaceae</taxon>
        <taxon>Aquibacillus</taxon>
    </lineage>
</organism>
<dbReference type="InterPro" id="IPR051448">
    <property type="entry name" value="CdaR-like_regulators"/>
</dbReference>
<dbReference type="PANTHER" id="PTHR33744:SF1">
    <property type="entry name" value="DNA-BINDING TRANSCRIPTIONAL ACTIVATOR ADER"/>
    <property type="match status" value="1"/>
</dbReference>
<name>A0ABS2N5Q5_9BACI</name>
<gene>
    <name evidence="3" type="ORF">JOC48_004016</name>
</gene>
<evidence type="ECO:0000259" key="1">
    <source>
        <dbReference type="Pfam" id="PF07905"/>
    </source>
</evidence>
<protein>
    <submittedName>
        <fullName evidence="3">Purine catabolism regulator</fullName>
    </submittedName>
</protein>
<dbReference type="PANTHER" id="PTHR33744">
    <property type="entry name" value="CARBOHYDRATE DIACID REGULATOR"/>
    <property type="match status" value="1"/>
</dbReference>
<evidence type="ECO:0000259" key="2">
    <source>
        <dbReference type="Pfam" id="PF13556"/>
    </source>
</evidence>
<accession>A0ABS2N5Q5</accession>
<evidence type="ECO:0000313" key="3">
    <source>
        <dbReference type="EMBL" id="MBM7573452.1"/>
    </source>
</evidence>
<dbReference type="Proteomes" id="UP001296943">
    <property type="component" value="Unassembled WGS sequence"/>
</dbReference>
<dbReference type="InterPro" id="IPR042070">
    <property type="entry name" value="PucR_C-HTH_sf"/>
</dbReference>
<comment type="caution">
    <text evidence="3">The sequence shown here is derived from an EMBL/GenBank/DDBJ whole genome shotgun (WGS) entry which is preliminary data.</text>
</comment>
<dbReference type="Gene3D" id="1.10.10.2840">
    <property type="entry name" value="PucR C-terminal helix-turn-helix domain"/>
    <property type="match status" value="1"/>
</dbReference>
<feature type="domain" description="PucR C-terminal helix-turn-helix" evidence="2">
    <location>
        <begin position="467"/>
        <end position="523"/>
    </location>
</feature>